<proteinExistence type="predicted"/>
<accession>A0A919VP85</accession>
<organism evidence="1 2">
    <name type="scientific">Actinoplanes auranticolor</name>
    <dbReference type="NCBI Taxonomy" id="47988"/>
    <lineage>
        <taxon>Bacteria</taxon>
        <taxon>Bacillati</taxon>
        <taxon>Actinomycetota</taxon>
        <taxon>Actinomycetes</taxon>
        <taxon>Micromonosporales</taxon>
        <taxon>Micromonosporaceae</taxon>
        <taxon>Actinoplanes</taxon>
    </lineage>
</organism>
<dbReference type="AlphaFoldDB" id="A0A919VP85"/>
<name>A0A919VP85_9ACTN</name>
<dbReference type="EMBL" id="BOQL01000034">
    <property type="protein sequence ID" value="GIM71051.1"/>
    <property type="molecule type" value="Genomic_DNA"/>
</dbReference>
<protein>
    <recommendedName>
        <fullName evidence="3">Integrase</fullName>
    </recommendedName>
</protein>
<evidence type="ECO:0000313" key="1">
    <source>
        <dbReference type="EMBL" id="GIM71051.1"/>
    </source>
</evidence>
<dbReference type="RefSeq" id="WP_246595340.1">
    <property type="nucleotide sequence ID" value="NZ_BAABEA010000026.1"/>
</dbReference>
<sequence length="50" mass="5314">MQLALGHSTPTITLNEYVHEWPDVLDRTRALVNSALGKAEAAATPAVGRA</sequence>
<dbReference type="Proteomes" id="UP000681340">
    <property type="component" value="Unassembled WGS sequence"/>
</dbReference>
<comment type="caution">
    <text evidence="1">The sequence shown here is derived from an EMBL/GenBank/DDBJ whole genome shotgun (WGS) entry which is preliminary data.</text>
</comment>
<evidence type="ECO:0000313" key="2">
    <source>
        <dbReference type="Proteomes" id="UP000681340"/>
    </source>
</evidence>
<gene>
    <name evidence="1" type="ORF">Aau02nite_43930</name>
</gene>
<reference evidence="1" key="1">
    <citation type="submission" date="2021-03" db="EMBL/GenBank/DDBJ databases">
        <title>Whole genome shotgun sequence of Actinoplanes auranticolor NBRC 12245.</title>
        <authorList>
            <person name="Komaki H."/>
            <person name="Tamura T."/>
        </authorList>
    </citation>
    <scope>NUCLEOTIDE SEQUENCE</scope>
    <source>
        <strain evidence="1">NBRC 12245</strain>
    </source>
</reference>
<keyword evidence="2" id="KW-1185">Reference proteome</keyword>
<evidence type="ECO:0008006" key="3">
    <source>
        <dbReference type="Google" id="ProtNLM"/>
    </source>
</evidence>